<dbReference type="Proteomes" id="UP001208651">
    <property type="component" value="Unassembled WGS sequence"/>
</dbReference>
<dbReference type="AlphaFoldDB" id="A0AAW5RE73"/>
<gene>
    <name evidence="1" type="ORF">LZT28_01970</name>
</gene>
<name>A0AAW5RE73_AERME</name>
<organism evidence="1 2">
    <name type="scientific">Aeromonas media</name>
    <dbReference type="NCBI Taxonomy" id="651"/>
    <lineage>
        <taxon>Bacteria</taxon>
        <taxon>Pseudomonadati</taxon>
        <taxon>Pseudomonadota</taxon>
        <taxon>Gammaproteobacteria</taxon>
        <taxon>Aeromonadales</taxon>
        <taxon>Aeromonadaceae</taxon>
        <taxon>Aeromonas</taxon>
    </lineage>
</organism>
<reference evidence="1" key="1">
    <citation type="submission" date="2022-01" db="EMBL/GenBank/DDBJ databases">
        <title>Comparison of Fish pathogen Aeromonas spp.</title>
        <authorList>
            <person name="Dubey S."/>
            <person name="Sorum H."/>
            <person name="Munangandu H.M."/>
        </authorList>
    </citation>
    <scope>NUCLEOTIDE SEQUENCE</scope>
    <source>
        <strain evidence="1">SD/21-15</strain>
    </source>
</reference>
<comment type="caution">
    <text evidence="1">The sequence shown here is derived from an EMBL/GenBank/DDBJ whole genome shotgun (WGS) entry which is preliminary data.</text>
</comment>
<dbReference type="EMBL" id="JAJVCY010000002">
    <property type="protein sequence ID" value="MCV3287025.1"/>
    <property type="molecule type" value="Genomic_DNA"/>
</dbReference>
<evidence type="ECO:0000313" key="1">
    <source>
        <dbReference type="EMBL" id="MCV3287025.1"/>
    </source>
</evidence>
<accession>A0AAW5RE73</accession>
<evidence type="ECO:0000313" key="2">
    <source>
        <dbReference type="Proteomes" id="UP001208651"/>
    </source>
</evidence>
<sequence length="351" mass="38007">MAVSDYLKGSGTVWDPYVIHNLAAAIQFFSVDIFRSGVFAELVVDLDLSANTFNQNTKTVATLNGNGYTLTGLKHFTNNNQAATFKKLNLVSINWLNTFGQQGSEYINFEDVVFRGGTLACYSGRMNFTRCTMSSIGWKYMTAYQWGVVDSVALPPTSYALPSGFTDLRSVADPFSASRYPNYASSVWAIDGASAPRLLRQNIANLVQGYLVKGVVKVGGVLKPRFVRALSVVDFVRINDAVAEADGSFSLKCGHYSDAVMVATYEPYGTLLVASKAYVLGDIIHPATPNGFRYLCTKAGNSGTSLPPEPWSTTDTLTVGAAIFTPDPIYQPQLHGPIKPVLCDLITGLPV</sequence>
<proteinExistence type="predicted"/>
<protein>
    <submittedName>
        <fullName evidence="1">Uncharacterized protein</fullName>
    </submittedName>
</protein>
<dbReference type="RefSeq" id="WP_042649241.1">
    <property type="nucleotide sequence ID" value="NZ_CAWMGL010000106.1"/>
</dbReference>